<gene>
    <name evidence="2" type="ORF">ZIOFF_052304</name>
</gene>
<name>A0A8J5FLW5_ZINOF</name>
<evidence type="ECO:0000259" key="1">
    <source>
        <dbReference type="Pfam" id="PF12776"/>
    </source>
</evidence>
<accession>A0A8J5FLW5</accession>
<proteinExistence type="predicted"/>
<dbReference type="Proteomes" id="UP000734854">
    <property type="component" value="Unassembled WGS sequence"/>
</dbReference>
<dbReference type="Pfam" id="PF12776">
    <property type="entry name" value="Myb_DNA-bind_3"/>
    <property type="match status" value="1"/>
</dbReference>
<sequence length="345" mass="39264">MSAAPFLSHDVMVRCGACYRVVPVALTTSDLEFKSLWHSFSDYRFSSMTTPSKKPSGGQSSKKDTLKWLEEMDDVFVDAMIEQQNNGNRVDGMFTTAAYTQMTSICQEKLGISLTKDHLKNRIKTLKNNFVAAYEIFKNASGVQWSESKKMFDATNEIWDELIKVKPQAKKWRTKPIHNYDKLCVLFAPDRATGDDAFAGAFFNNAPEDETPQDPFLQNNVIFDETRDEASSFQDDAISSKSKRKRSAVSETIDKRLQDSESGLLRIASALENGQLTIRKADRPRVDEEFTRKEIFAELERLEVDPSKIVDAYLLLSADQEKTKTFFGAPEAYRLNVIYRMMSQN</sequence>
<reference evidence="2 3" key="1">
    <citation type="submission" date="2020-08" db="EMBL/GenBank/DDBJ databases">
        <title>Plant Genome Project.</title>
        <authorList>
            <person name="Zhang R.-G."/>
        </authorList>
    </citation>
    <scope>NUCLEOTIDE SEQUENCE [LARGE SCALE GENOMIC DNA]</scope>
    <source>
        <tissue evidence="2">Rhizome</tissue>
    </source>
</reference>
<comment type="caution">
    <text evidence="2">The sequence shown here is derived from an EMBL/GenBank/DDBJ whole genome shotgun (WGS) entry which is preliminary data.</text>
</comment>
<evidence type="ECO:0000313" key="2">
    <source>
        <dbReference type="EMBL" id="KAG6490972.1"/>
    </source>
</evidence>
<dbReference type="AlphaFoldDB" id="A0A8J5FLW5"/>
<dbReference type="InterPro" id="IPR024752">
    <property type="entry name" value="Myb/SANT-like_dom"/>
</dbReference>
<protein>
    <recommendedName>
        <fullName evidence="1">Myb/SANT-like domain-containing protein</fullName>
    </recommendedName>
</protein>
<dbReference type="PANTHER" id="PTHR46929:SF4">
    <property type="entry name" value="MYB_SANT-LIKE DOMAIN-CONTAINING PROTEIN"/>
    <property type="match status" value="1"/>
</dbReference>
<feature type="domain" description="Myb/SANT-like" evidence="1">
    <location>
        <begin position="67"/>
        <end position="161"/>
    </location>
</feature>
<dbReference type="EMBL" id="JACMSC010000014">
    <property type="protein sequence ID" value="KAG6490972.1"/>
    <property type="molecule type" value="Genomic_DNA"/>
</dbReference>
<organism evidence="2 3">
    <name type="scientific">Zingiber officinale</name>
    <name type="common">Ginger</name>
    <name type="synonym">Amomum zingiber</name>
    <dbReference type="NCBI Taxonomy" id="94328"/>
    <lineage>
        <taxon>Eukaryota</taxon>
        <taxon>Viridiplantae</taxon>
        <taxon>Streptophyta</taxon>
        <taxon>Embryophyta</taxon>
        <taxon>Tracheophyta</taxon>
        <taxon>Spermatophyta</taxon>
        <taxon>Magnoliopsida</taxon>
        <taxon>Liliopsida</taxon>
        <taxon>Zingiberales</taxon>
        <taxon>Zingiberaceae</taxon>
        <taxon>Zingiber</taxon>
    </lineage>
</organism>
<keyword evidence="3" id="KW-1185">Reference proteome</keyword>
<evidence type="ECO:0000313" key="3">
    <source>
        <dbReference type="Proteomes" id="UP000734854"/>
    </source>
</evidence>
<dbReference type="PANTHER" id="PTHR46929">
    <property type="entry name" value="EXPRESSED PROTEIN"/>
    <property type="match status" value="1"/>
</dbReference>